<dbReference type="AlphaFoldDB" id="A0A1H0L777"/>
<name>A0A1H0L777_9HYPH</name>
<dbReference type="OrthoDB" id="7577940at2"/>
<organism evidence="3 4">
    <name type="scientific">Aureimonas jatrophae</name>
    <dbReference type="NCBI Taxonomy" id="1166073"/>
    <lineage>
        <taxon>Bacteria</taxon>
        <taxon>Pseudomonadati</taxon>
        <taxon>Pseudomonadota</taxon>
        <taxon>Alphaproteobacteria</taxon>
        <taxon>Hyphomicrobiales</taxon>
        <taxon>Aurantimonadaceae</taxon>
        <taxon>Aureimonas</taxon>
    </lineage>
</organism>
<feature type="region of interest" description="Disordered" evidence="1">
    <location>
        <begin position="1"/>
        <end position="21"/>
    </location>
</feature>
<feature type="compositionally biased region" description="Pro residues" evidence="1">
    <location>
        <begin position="10"/>
        <end position="21"/>
    </location>
</feature>
<evidence type="ECO:0000256" key="2">
    <source>
        <dbReference type="SAM" id="Phobius"/>
    </source>
</evidence>
<dbReference type="Proteomes" id="UP000198793">
    <property type="component" value="Unassembled WGS sequence"/>
</dbReference>
<keyword evidence="4" id="KW-1185">Reference proteome</keyword>
<dbReference type="EMBL" id="FNIT01000009">
    <property type="protein sequence ID" value="SDO63955.1"/>
    <property type="molecule type" value="Genomic_DNA"/>
</dbReference>
<dbReference type="STRING" id="1166073.SAMN05192530_10967"/>
<sequence>MFVDYRNWRPPEPLPERPLPPKLTRRQEKVLLWAIGLNVVALFVAPLAGVTVLQAFWAWVAG</sequence>
<dbReference type="RefSeq" id="WP_090675941.1">
    <property type="nucleotide sequence ID" value="NZ_FNIT01000009.1"/>
</dbReference>
<accession>A0A1H0L777</accession>
<gene>
    <name evidence="3" type="ORF">SAMN05192530_10967</name>
</gene>
<keyword evidence="2" id="KW-0472">Membrane</keyword>
<evidence type="ECO:0000313" key="4">
    <source>
        <dbReference type="Proteomes" id="UP000198793"/>
    </source>
</evidence>
<proteinExistence type="predicted"/>
<evidence type="ECO:0000256" key="1">
    <source>
        <dbReference type="SAM" id="MobiDB-lite"/>
    </source>
</evidence>
<protein>
    <submittedName>
        <fullName evidence="3">Uncharacterized protein</fullName>
    </submittedName>
</protein>
<keyword evidence="2" id="KW-1133">Transmembrane helix</keyword>
<keyword evidence="2" id="KW-0812">Transmembrane</keyword>
<evidence type="ECO:0000313" key="3">
    <source>
        <dbReference type="EMBL" id="SDO63955.1"/>
    </source>
</evidence>
<reference evidence="3 4" key="1">
    <citation type="submission" date="2016-10" db="EMBL/GenBank/DDBJ databases">
        <authorList>
            <person name="de Groot N.N."/>
        </authorList>
    </citation>
    <scope>NUCLEOTIDE SEQUENCE [LARGE SCALE GENOMIC DNA]</scope>
    <source>
        <strain evidence="4">L7-484,KACC 16230,DSM 25025</strain>
    </source>
</reference>
<feature type="transmembrane region" description="Helical" evidence="2">
    <location>
        <begin position="30"/>
        <end position="60"/>
    </location>
</feature>